<protein>
    <submittedName>
        <fullName evidence="2">MaoC family dehydratase</fullName>
    </submittedName>
</protein>
<keyword evidence="3" id="KW-1185">Reference proteome</keyword>
<dbReference type="Proteomes" id="UP001215503">
    <property type="component" value="Unassembled WGS sequence"/>
</dbReference>
<sequence length="150" mass="16158">MDELHGYYFEDLRVGMTDVISRTVTESDIVLFAGVTGDTNPVHLDQAFAEQTMFKGRIAHGVLGAGLISAVFGTKLPGAGCIYVDQNLRFRAPVRIGDTMVARVTLKELIPAKNRAIFDTRCVVGDTVVVEGDATLMVESRPAAQTVAAE</sequence>
<gene>
    <name evidence="2" type="ORF">P2G67_15355</name>
</gene>
<feature type="domain" description="MaoC-like" evidence="1">
    <location>
        <begin position="20"/>
        <end position="121"/>
    </location>
</feature>
<reference evidence="2 3" key="1">
    <citation type="submission" date="2023-03" db="EMBL/GenBank/DDBJ databases">
        <title>Fodinicurvata sp. CAU 1616 isolated from sea sendiment.</title>
        <authorList>
            <person name="Kim W."/>
        </authorList>
    </citation>
    <scope>NUCLEOTIDE SEQUENCE [LARGE SCALE GENOMIC DNA]</scope>
    <source>
        <strain evidence="2 3">CAU 1616</strain>
    </source>
</reference>
<name>A0ABT5YRB5_9PROT</name>
<dbReference type="SUPFAM" id="SSF54637">
    <property type="entry name" value="Thioesterase/thiol ester dehydrase-isomerase"/>
    <property type="match status" value="1"/>
</dbReference>
<comment type="caution">
    <text evidence="2">The sequence shown here is derived from an EMBL/GenBank/DDBJ whole genome shotgun (WGS) entry which is preliminary data.</text>
</comment>
<dbReference type="Gene3D" id="3.10.129.10">
    <property type="entry name" value="Hotdog Thioesterase"/>
    <property type="match status" value="1"/>
</dbReference>
<dbReference type="EMBL" id="JARHUD010000012">
    <property type="protein sequence ID" value="MDF2097353.1"/>
    <property type="molecule type" value="Genomic_DNA"/>
</dbReference>
<accession>A0ABT5YRB5</accession>
<organism evidence="2 3">
    <name type="scientific">Aquibaculum arenosum</name>
    <dbReference type="NCBI Taxonomy" id="3032591"/>
    <lineage>
        <taxon>Bacteria</taxon>
        <taxon>Pseudomonadati</taxon>
        <taxon>Pseudomonadota</taxon>
        <taxon>Alphaproteobacteria</taxon>
        <taxon>Rhodospirillales</taxon>
        <taxon>Rhodovibrionaceae</taxon>
        <taxon>Aquibaculum</taxon>
    </lineage>
</organism>
<dbReference type="RefSeq" id="WP_275824137.1">
    <property type="nucleotide sequence ID" value="NZ_JARHUD010000012.1"/>
</dbReference>
<dbReference type="CDD" id="cd03449">
    <property type="entry name" value="R_hydratase"/>
    <property type="match status" value="1"/>
</dbReference>
<evidence type="ECO:0000259" key="1">
    <source>
        <dbReference type="Pfam" id="PF01575"/>
    </source>
</evidence>
<dbReference type="PANTHER" id="PTHR43437">
    <property type="entry name" value="HYDROXYACYL-THIOESTER DEHYDRATASE TYPE 2, MITOCHONDRIAL-RELATED"/>
    <property type="match status" value="1"/>
</dbReference>
<dbReference type="InterPro" id="IPR050965">
    <property type="entry name" value="UPF0336/Enoyl-CoA_hydratase"/>
</dbReference>
<dbReference type="Pfam" id="PF01575">
    <property type="entry name" value="MaoC_dehydratas"/>
    <property type="match status" value="1"/>
</dbReference>
<evidence type="ECO:0000313" key="2">
    <source>
        <dbReference type="EMBL" id="MDF2097353.1"/>
    </source>
</evidence>
<dbReference type="PANTHER" id="PTHR43437:SF3">
    <property type="entry name" value="HYDROXYACYL-THIOESTER DEHYDRATASE TYPE 2, MITOCHONDRIAL"/>
    <property type="match status" value="1"/>
</dbReference>
<evidence type="ECO:0000313" key="3">
    <source>
        <dbReference type="Proteomes" id="UP001215503"/>
    </source>
</evidence>
<dbReference type="InterPro" id="IPR029069">
    <property type="entry name" value="HotDog_dom_sf"/>
</dbReference>
<proteinExistence type="predicted"/>
<dbReference type="InterPro" id="IPR002539">
    <property type="entry name" value="MaoC-like_dom"/>
</dbReference>